<keyword evidence="3 8" id="KW-0699">rRNA-binding</keyword>
<comment type="function">
    <text evidence="1 8">Binds directly to 16S ribosomal RNA.</text>
</comment>
<dbReference type="GO" id="GO:0070181">
    <property type="term" value="F:small ribosomal subunit rRNA binding"/>
    <property type="evidence" value="ECO:0007669"/>
    <property type="project" value="TreeGrafter"/>
</dbReference>
<dbReference type="GO" id="GO:0006412">
    <property type="term" value="P:translation"/>
    <property type="evidence" value="ECO:0007669"/>
    <property type="project" value="UniProtKB-UniRule"/>
</dbReference>
<dbReference type="GO" id="GO:0003735">
    <property type="term" value="F:structural constituent of ribosome"/>
    <property type="evidence" value="ECO:0007669"/>
    <property type="project" value="InterPro"/>
</dbReference>
<gene>
    <name evidence="8" type="primary">rpsT</name>
    <name evidence="10" type="ORF">B0A89_08725</name>
</gene>
<dbReference type="OrthoDB" id="9807974at2"/>
<keyword evidence="4 8" id="KW-0694">RNA-binding</keyword>
<sequence length="89" mass="9814">MANTPQSKKRARQTERRTEVNKARRSRIRTFLRKVEEAIAGGDAAVAAEALRVAQPELMRGVTKGVVHKNTASRKMSRLASRVKALSAS</sequence>
<dbReference type="AlphaFoldDB" id="A0A1W6CXV0"/>
<feature type="compositionally biased region" description="Basic and acidic residues" evidence="9">
    <location>
        <begin position="12"/>
        <end position="22"/>
    </location>
</feature>
<dbReference type="SUPFAM" id="SSF46992">
    <property type="entry name" value="Ribosomal protein S20"/>
    <property type="match status" value="1"/>
</dbReference>
<dbReference type="FunFam" id="1.20.58.110:FF:000001">
    <property type="entry name" value="30S ribosomal protein S20"/>
    <property type="match status" value="1"/>
</dbReference>
<evidence type="ECO:0000256" key="2">
    <source>
        <dbReference type="ARBA" id="ARBA00007634"/>
    </source>
</evidence>
<proteinExistence type="inferred from homology"/>
<dbReference type="Pfam" id="PF01649">
    <property type="entry name" value="Ribosomal_S20p"/>
    <property type="match status" value="1"/>
</dbReference>
<dbReference type="Gene3D" id="1.20.58.110">
    <property type="entry name" value="Ribosomal protein S20"/>
    <property type="match status" value="1"/>
</dbReference>
<dbReference type="STRING" id="1945662.B0A89_08725"/>
<evidence type="ECO:0000313" key="10">
    <source>
        <dbReference type="EMBL" id="ARJ69693.1"/>
    </source>
</evidence>
<keyword evidence="6 8" id="KW-0687">Ribonucleoprotein</keyword>
<dbReference type="EMBL" id="CP020612">
    <property type="protein sequence ID" value="ARJ69693.1"/>
    <property type="molecule type" value="Genomic_DNA"/>
</dbReference>
<feature type="region of interest" description="Disordered" evidence="9">
    <location>
        <begin position="1"/>
        <end position="25"/>
    </location>
</feature>
<dbReference type="InterPro" id="IPR036510">
    <property type="entry name" value="Ribosomal_bS20_sf"/>
</dbReference>
<protein>
    <recommendedName>
        <fullName evidence="7 8">Small ribosomal subunit protein bS20</fullName>
    </recommendedName>
</protein>
<evidence type="ECO:0000256" key="3">
    <source>
        <dbReference type="ARBA" id="ARBA00022730"/>
    </source>
</evidence>
<comment type="similarity">
    <text evidence="2 8">Belongs to the bacterial ribosomal protein bS20 family.</text>
</comment>
<evidence type="ECO:0000256" key="1">
    <source>
        <dbReference type="ARBA" id="ARBA00003134"/>
    </source>
</evidence>
<dbReference type="RefSeq" id="WP_085377809.1">
    <property type="nucleotide sequence ID" value="NZ_CP020612.1"/>
</dbReference>
<dbReference type="GO" id="GO:0015935">
    <property type="term" value="C:small ribosomal subunit"/>
    <property type="evidence" value="ECO:0007669"/>
    <property type="project" value="TreeGrafter"/>
</dbReference>
<name>A0A1W6CXV0_9RHOB</name>
<keyword evidence="5 8" id="KW-0689">Ribosomal protein</keyword>
<dbReference type="KEGG" id="pcon:B0A89_08725"/>
<dbReference type="InterPro" id="IPR002583">
    <property type="entry name" value="Ribosomal_bS20"/>
</dbReference>
<dbReference type="NCBIfam" id="TIGR00029">
    <property type="entry name" value="S20"/>
    <property type="match status" value="1"/>
</dbReference>
<evidence type="ECO:0000313" key="11">
    <source>
        <dbReference type="Proteomes" id="UP000193017"/>
    </source>
</evidence>
<organism evidence="10 11">
    <name type="scientific">Paracoccus contaminans</name>
    <dbReference type="NCBI Taxonomy" id="1945662"/>
    <lineage>
        <taxon>Bacteria</taxon>
        <taxon>Pseudomonadati</taxon>
        <taxon>Pseudomonadota</taxon>
        <taxon>Alphaproteobacteria</taxon>
        <taxon>Rhodobacterales</taxon>
        <taxon>Paracoccaceae</taxon>
        <taxon>Paracoccus</taxon>
    </lineage>
</organism>
<evidence type="ECO:0000256" key="9">
    <source>
        <dbReference type="SAM" id="MobiDB-lite"/>
    </source>
</evidence>
<reference evidence="10 11" key="1">
    <citation type="submission" date="2017-03" db="EMBL/GenBank/DDBJ databases">
        <title>Genome sequence of Paracoccus contaminans isolated from a water microcosm.</title>
        <authorList>
            <person name="Aurass P."/>
            <person name="Karste S."/>
            <person name="Trost E."/>
            <person name="Glaeser S.P."/>
            <person name="Kaempfer P."/>
            <person name="Flieger A."/>
        </authorList>
    </citation>
    <scope>NUCLEOTIDE SEQUENCE [LARGE SCALE GENOMIC DNA]</scope>
    <source>
        <strain evidence="11">RKI 16-01929T\LMG 29738T\CCM 8701T\CIP 111112T</strain>
    </source>
</reference>
<evidence type="ECO:0000256" key="8">
    <source>
        <dbReference type="HAMAP-Rule" id="MF_00500"/>
    </source>
</evidence>
<evidence type="ECO:0000256" key="7">
    <source>
        <dbReference type="ARBA" id="ARBA00035136"/>
    </source>
</evidence>
<dbReference type="Proteomes" id="UP000193017">
    <property type="component" value="Chromosome"/>
</dbReference>
<accession>A0A1W6CXV0</accession>
<dbReference type="PANTHER" id="PTHR33398">
    <property type="entry name" value="30S RIBOSOMAL PROTEIN S20"/>
    <property type="match status" value="1"/>
</dbReference>
<evidence type="ECO:0000256" key="4">
    <source>
        <dbReference type="ARBA" id="ARBA00022884"/>
    </source>
</evidence>
<dbReference type="PANTHER" id="PTHR33398:SF1">
    <property type="entry name" value="SMALL RIBOSOMAL SUBUNIT PROTEIN BS20C"/>
    <property type="match status" value="1"/>
</dbReference>
<evidence type="ECO:0000256" key="6">
    <source>
        <dbReference type="ARBA" id="ARBA00023274"/>
    </source>
</evidence>
<keyword evidence="11" id="KW-1185">Reference proteome</keyword>
<feature type="region of interest" description="Disordered" evidence="9">
    <location>
        <begin position="69"/>
        <end position="89"/>
    </location>
</feature>
<evidence type="ECO:0000256" key="5">
    <source>
        <dbReference type="ARBA" id="ARBA00022980"/>
    </source>
</evidence>
<dbReference type="HAMAP" id="MF_00500">
    <property type="entry name" value="Ribosomal_bS20"/>
    <property type="match status" value="1"/>
</dbReference>